<evidence type="ECO:0000313" key="7">
    <source>
        <dbReference type="Proteomes" id="UP000177515"/>
    </source>
</evidence>
<dbReference type="InterPro" id="IPR018062">
    <property type="entry name" value="HTH_AraC-typ_CS"/>
</dbReference>
<dbReference type="InterPro" id="IPR037923">
    <property type="entry name" value="HTH-like"/>
</dbReference>
<feature type="domain" description="HTH araC/xylS-type" evidence="5">
    <location>
        <begin position="190"/>
        <end position="287"/>
    </location>
</feature>
<dbReference type="PROSITE" id="PS00041">
    <property type="entry name" value="HTH_ARAC_FAMILY_1"/>
    <property type="match status" value="1"/>
</dbReference>
<dbReference type="EMBL" id="CP017754">
    <property type="protein sequence ID" value="AOZ07592.1"/>
    <property type="molecule type" value="Genomic_DNA"/>
</dbReference>
<keyword evidence="4" id="KW-0804">Transcription</keyword>
<dbReference type="SUPFAM" id="SSF51215">
    <property type="entry name" value="Regulatory protein AraC"/>
    <property type="match status" value="1"/>
</dbReference>
<dbReference type="Pfam" id="PF12833">
    <property type="entry name" value="HTH_18"/>
    <property type="match status" value="1"/>
</dbReference>
<dbReference type="PRINTS" id="PR00032">
    <property type="entry name" value="HTHARAC"/>
</dbReference>
<evidence type="ECO:0000259" key="5">
    <source>
        <dbReference type="PROSITE" id="PS01124"/>
    </source>
</evidence>
<dbReference type="InterPro" id="IPR009057">
    <property type="entry name" value="Homeodomain-like_sf"/>
</dbReference>
<dbReference type="PROSITE" id="PS01124">
    <property type="entry name" value="HTH_ARAC_FAMILY_2"/>
    <property type="match status" value="1"/>
</dbReference>
<protein>
    <submittedName>
        <fullName evidence="6">AraC family transcriptional regulator</fullName>
    </submittedName>
</protein>
<proteinExistence type="predicted"/>
<dbReference type="Gene3D" id="1.10.10.60">
    <property type="entry name" value="Homeodomain-like"/>
    <property type="match status" value="2"/>
</dbReference>
<dbReference type="SMART" id="SM00342">
    <property type="entry name" value="HTH_ARAC"/>
    <property type="match status" value="1"/>
</dbReference>
<evidence type="ECO:0000256" key="3">
    <source>
        <dbReference type="ARBA" id="ARBA00023159"/>
    </source>
</evidence>
<dbReference type="Proteomes" id="UP000177515">
    <property type="component" value="Chromosome 1"/>
</dbReference>
<sequence length="304" mass="32316">MAARASVPEPALSPARPAARLWFDAALPFAEYRCAGDGGAAYLPHTHPTLSIGAVDGGGSVFRWTGGVEHLAPGTVVVVPAERVHACNPLPDGRWSYQMLHLEPCWVRGVLAEIAAHGGAIDALDEVDVRREAASYRALRTLGGILFSPADAETKEAALVGVVGDLLAGRGALTRQPAPTAPMLPAARLAHLKALLQARHAERLPLAELAREAGMSRYHLIRAFRAGTGLTPHAYQLDQRINQARRLLRAGGVLADVALQLGFADQSHFQRAFKQRVAMTPLAYQRGGRGAAADAAPAARDMRP</sequence>
<evidence type="ECO:0000313" key="6">
    <source>
        <dbReference type="EMBL" id="AOZ07592.1"/>
    </source>
</evidence>
<dbReference type="InterPro" id="IPR018060">
    <property type="entry name" value="HTH_AraC"/>
</dbReference>
<gene>
    <name evidence="6" type="ORF">BKK80_18435</name>
</gene>
<keyword evidence="2" id="KW-0238">DNA-binding</keyword>
<accession>A0ABN4TJW8</accession>
<dbReference type="Pfam" id="PF02311">
    <property type="entry name" value="AraC_binding"/>
    <property type="match status" value="1"/>
</dbReference>
<evidence type="ECO:0000256" key="1">
    <source>
        <dbReference type="ARBA" id="ARBA00023015"/>
    </source>
</evidence>
<dbReference type="InterPro" id="IPR050204">
    <property type="entry name" value="AraC_XylS_family_regulators"/>
</dbReference>
<dbReference type="InterPro" id="IPR020449">
    <property type="entry name" value="Tscrpt_reg_AraC-type_HTH"/>
</dbReference>
<evidence type="ECO:0000256" key="2">
    <source>
        <dbReference type="ARBA" id="ARBA00023125"/>
    </source>
</evidence>
<dbReference type="InterPro" id="IPR003313">
    <property type="entry name" value="AraC-bd"/>
</dbReference>
<organism evidence="6 7">
    <name type="scientific">Cupriavidus malaysiensis</name>
    <dbReference type="NCBI Taxonomy" id="367825"/>
    <lineage>
        <taxon>Bacteria</taxon>
        <taxon>Pseudomonadati</taxon>
        <taxon>Pseudomonadota</taxon>
        <taxon>Betaproteobacteria</taxon>
        <taxon>Burkholderiales</taxon>
        <taxon>Burkholderiaceae</taxon>
        <taxon>Cupriavidus</taxon>
    </lineage>
</organism>
<reference evidence="6 7" key="1">
    <citation type="submission" date="2016-10" db="EMBL/GenBank/DDBJ databases">
        <title>Complete genome sequences of three Cupriavidus strains isolated from various Malaysian environments.</title>
        <authorList>
            <person name="Abdullah A.A.-A."/>
            <person name="Shafie N.A.H."/>
            <person name="Lau N.S."/>
        </authorList>
    </citation>
    <scope>NUCLEOTIDE SEQUENCE [LARGE SCALE GENOMIC DNA]</scope>
    <source>
        <strain evidence="6 7">USMAA1020</strain>
    </source>
</reference>
<dbReference type="PANTHER" id="PTHR46796">
    <property type="entry name" value="HTH-TYPE TRANSCRIPTIONAL ACTIVATOR RHAS-RELATED"/>
    <property type="match status" value="1"/>
</dbReference>
<keyword evidence="7" id="KW-1185">Reference proteome</keyword>
<dbReference type="SUPFAM" id="SSF46689">
    <property type="entry name" value="Homeodomain-like"/>
    <property type="match status" value="2"/>
</dbReference>
<keyword evidence="3" id="KW-0010">Activator</keyword>
<dbReference type="PANTHER" id="PTHR46796:SF2">
    <property type="entry name" value="TRANSCRIPTIONAL REGULATORY PROTEIN"/>
    <property type="match status" value="1"/>
</dbReference>
<evidence type="ECO:0000256" key="4">
    <source>
        <dbReference type="ARBA" id="ARBA00023163"/>
    </source>
</evidence>
<name>A0ABN4TJW8_9BURK</name>
<keyword evidence="1" id="KW-0805">Transcription regulation</keyword>